<comment type="similarity">
    <text evidence="1">Belongs to the UPF0065 (bug) family.</text>
</comment>
<dbReference type="EMBL" id="BMIF01000016">
    <property type="protein sequence ID" value="GGA79770.1"/>
    <property type="molecule type" value="Genomic_DNA"/>
</dbReference>
<feature type="transmembrane region" description="Helical" evidence="2">
    <location>
        <begin position="21"/>
        <end position="41"/>
    </location>
</feature>
<accession>A0A916W9T0</accession>
<evidence type="ECO:0000256" key="1">
    <source>
        <dbReference type="ARBA" id="ARBA00006987"/>
    </source>
</evidence>
<gene>
    <name evidence="3" type="ORF">GCM10011385_37500</name>
</gene>
<dbReference type="Gene3D" id="3.40.190.150">
    <property type="entry name" value="Bordetella uptake gene, domain 1"/>
    <property type="match status" value="1"/>
</dbReference>
<keyword evidence="2" id="KW-1133">Transmembrane helix</keyword>
<dbReference type="InterPro" id="IPR042100">
    <property type="entry name" value="Bug_dom1"/>
</dbReference>
<dbReference type="Proteomes" id="UP000636264">
    <property type="component" value="Unassembled WGS sequence"/>
</dbReference>
<dbReference type="PROSITE" id="PS51318">
    <property type="entry name" value="TAT"/>
    <property type="match status" value="1"/>
</dbReference>
<reference evidence="3" key="1">
    <citation type="journal article" date="2014" name="Int. J. Syst. Evol. Microbiol.">
        <title>Complete genome sequence of Corynebacterium casei LMG S-19264T (=DSM 44701T), isolated from a smear-ripened cheese.</title>
        <authorList>
            <consortium name="US DOE Joint Genome Institute (JGI-PGF)"/>
            <person name="Walter F."/>
            <person name="Albersmeier A."/>
            <person name="Kalinowski J."/>
            <person name="Ruckert C."/>
        </authorList>
    </citation>
    <scope>NUCLEOTIDE SEQUENCE</scope>
    <source>
        <strain evidence="3">CGMCC 1.15320</strain>
    </source>
</reference>
<evidence type="ECO:0000256" key="2">
    <source>
        <dbReference type="SAM" id="Phobius"/>
    </source>
</evidence>
<comment type="caution">
    <text evidence="3">The sequence shown here is derived from an EMBL/GenBank/DDBJ whole genome shotgun (WGS) entry which is preliminary data.</text>
</comment>
<dbReference type="SUPFAM" id="SSF53850">
    <property type="entry name" value="Periplasmic binding protein-like II"/>
    <property type="match status" value="1"/>
</dbReference>
<dbReference type="CDD" id="cd07012">
    <property type="entry name" value="PBP2_Bug_TTT"/>
    <property type="match status" value="1"/>
</dbReference>
<dbReference type="InterPro" id="IPR006311">
    <property type="entry name" value="TAT_signal"/>
</dbReference>
<dbReference type="Pfam" id="PF03401">
    <property type="entry name" value="TctC"/>
    <property type="match status" value="1"/>
</dbReference>
<protein>
    <submittedName>
        <fullName evidence="3">MFS transporter</fullName>
    </submittedName>
</protein>
<dbReference type="InterPro" id="IPR005064">
    <property type="entry name" value="BUG"/>
</dbReference>
<keyword evidence="2" id="KW-0472">Membrane</keyword>
<name>A0A916W9T0_9HYPH</name>
<evidence type="ECO:0000313" key="4">
    <source>
        <dbReference type="Proteomes" id="UP000636264"/>
    </source>
</evidence>
<dbReference type="PIRSF" id="PIRSF017082">
    <property type="entry name" value="YflP"/>
    <property type="match status" value="1"/>
</dbReference>
<reference evidence="3" key="2">
    <citation type="submission" date="2020-09" db="EMBL/GenBank/DDBJ databases">
        <authorList>
            <person name="Sun Q."/>
            <person name="Zhou Y."/>
        </authorList>
    </citation>
    <scope>NUCLEOTIDE SEQUENCE</scope>
    <source>
        <strain evidence="3">CGMCC 1.15320</strain>
    </source>
</reference>
<keyword evidence="4" id="KW-1185">Reference proteome</keyword>
<dbReference type="PANTHER" id="PTHR42928">
    <property type="entry name" value="TRICARBOXYLATE-BINDING PROTEIN"/>
    <property type="match status" value="1"/>
</dbReference>
<keyword evidence="2" id="KW-0812">Transmembrane</keyword>
<organism evidence="3 4">
    <name type="scientific">Nitratireductor aestuarii</name>
    <dbReference type="NCBI Taxonomy" id="1735103"/>
    <lineage>
        <taxon>Bacteria</taxon>
        <taxon>Pseudomonadati</taxon>
        <taxon>Pseudomonadota</taxon>
        <taxon>Alphaproteobacteria</taxon>
        <taxon>Hyphomicrobiales</taxon>
        <taxon>Phyllobacteriaceae</taxon>
        <taxon>Nitratireductor</taxon>
    </lineage>
</organism>
<dbReference type="RefSeq" id="WP_188722644.1">
    <property type="nucleotide sequence ID" value="NZ_BMIF01000016.1"/>
</dbReference>
<dbReference type="AlphaFoldDB" id="A0A916W9T0"/>
<proteinExistence type="inferred from homology"/>
<dbReference type="Gene3D" id="3.40.190.10">
    <property type="entry name" value="Periplasmic binding protein-like II"/>
    <property type="match status" value="1"/>
</dbReference>
<dbReference type="PANTHER" id="PTHR42928:SF5">
    <property type="entry name" value="BLR1237 PROTEIN"/>
    <property type="match status" value="1"/>
</dbReference>
<sequence length="341" mass="36029">MTKQKEPRSQQGITRRDILKYGSAGMAASIMAGAGLGSAFAQAKYPSRPVTVLVPYAAGGNTDTMARLACNFLSKKLGQNFVVENQPTAGGIVATETVARSEKDGYTLLFGAATNIIILPLMQDLSYSGDDITPISALGAGPYILAVRKSLGQETLSDFIAYAKANPGQINYAVGGIGGNTHLTMARFEALTEIKLEKIPYAGGGPATAALLAGEVDVYFGNASELLKLKDNPDIVLLAVTTTERLVQAPDLQTVAEVIPGFVARSWNGFMGPAGLPQEIVSAIEEATIEAGKDPEIRERLNQLGIIPLGTTQKELLEIIEADKTFYTEAVNLAGLAKKPK</sequence>
<evidence type="ECO:0000313" key="3">
    <source>
        <dbReference type="EMBL" id="GGA79770.1"/>
    </source>
</evidence>